<dbReference type="HOGENOM" id="CLU_2940340_0_0_9"/>
<dbReference type="EMBL" id="CP003732">
    <property type="protein sequence ID" value="AFV13020.1"/>
    <property type="molecule type" value="Genomic_DNA"/>
</dbReference>
<protein>
    <submittedName>
        <fullName evidence="1">Uncharacterized protein</fullName>
    </submittedName>
</protein>
<dbReference type="RefSeq" id="WP_015051879.1">
    <property type="nucleotide sequence ID" value="NC_018870.1"/>
</dbReference>
<dbReference type="STRING" id="1089553.Tph_c28550"/>
<reference evidence="1 2" key="1">
    <citation type="journal article" date="2012" name="BMC Genomics">
        <title>Genome-guided analysis of physiological and morphological traits of the fermentative acetate oxidizer Thermacetogenium phaeum.</title>
        <authorList>
            <person name="Oehler D."/>
            <person name="Poehlein A."/>
            <person name="Leimbach A."/>
            <person name="Muller N."/>
            <person name="Daniel R."/>
            <person name="Gottschalk G."/>
            <person name="Schink B."/>
        </authorList>
    </citation>
    <scope>NUCLEOTIDE SEQUENCE [LARGE SCALE GENOMIC DNA]</scope>
    <source>
        <strain evidence="2">ATCC BAA-254 / DSM 26808 / PB</strain>
    </source>
</reference>
<sequence>MPTVKEQLVKALQHERLLLRVYEELEKKLGKTALARDCRLLAEKTREQIDRINAWLNCSG</sequence>
<organism evidence="1 2">
    <name type="scientific">Thermacetogenium phaeum (strain ATCC BAA-254 / DSM 26808 / PB)</name>
    <dbReference type="NCBI Taxonomy" id="1089553"/>
    <lineage>
        <taxon>Bacteria</taxon>
        <taxon>Bacillati</taxon>
        <taxon>Bacillota</taxon>
        <taxon>Clostridia</taxon>
        <taxon>Thermoanaerobacterales</taxon>
        <taxon>Thermoanaerobacteraceae</taxon>
        <taxon>Thermacetogenium</taxon>
    </lineage>
</organism>
<proteinExistence type="predicted"/>
<dbReference type="AlphaFoldDB" id="K4LM17"/>
<evidence type="ECO:0000313" key="1">
    <source>
        <dbReference type="EMBL" id="AFV13020.1"/>
    </source>
</evidence>
<keyword evidence="2" id="KW-1185">Reference proteome</keyword>
<gene>
    <name evidence="1" type="ordered locus">Tph_c28550</name>
</gene>
<dbReference type="Proteomes" id="UP000000467">
    <property type="component" value="Chromosome"/>
</dbReference>
<accession>K4LM17</accession>
<evidence type="ECO:0000313" key="2">
    <source>
        <dbReference type="Proteomes" id="UP000000467"/>
    </source>
</evidence>
<name>K4LM17_THEPS</name>
<dbReference type="KEGG" id="tpz:Tph_c28550"/>